<dbReference type="CDD" id="cd02440">
    <property type="entry name" value="AdoMet_MTases"/>
    <property type="match status" value="1"/>
</dbReference>
<accession>A0A9W6QIN3</accession>
<comment type="caution">
    <text evidence="5">The sequence shown here is derived from an EMBL/GenBank/DDBJ whole genome shotgun (WGS) entry which is preliminary data.</text>
</comment>
<dbReference type="SUPFAM" id="SSF53335">
    <property type="entry name" value="S-adenosyl-L-methionine-dependent methyltransferases"/>
    <property type="match status" value="1"/>
</dbReference>
<reference evidence="5" key="1">
    <citation type="submission" date="2023-02" db="EMBL/GenBank/DDBJ databases">
        <title>Actinokineospora globicatena NBRC 15670.</title>
        <authorList>
            <person name="Ichikawa N."/>
            <person name="Sato H."/>
            <person name="Tonouchi N."/>
        </authorList>
    </citation>
    <scope>NUCLEOTIDE SEQUENCE</scope>
    <source>
        <strain evidence="5">NBRC 15670</strain>
    </source>
</reference>
<name>A0A9W6QIN3_9PSEU</name>
<dbReference type="AlphaFoldDB" id="A0A9W6QIN3"/>
<dbReference type="InterPro" id="IPR041698">
    <property type="entry name" value="Methyltransf_25"/>
</dbReference>
<gene>
    <name evidence="5" type="ORF">Aglo03_12060</name>
</gene>
<keyword evidence="1" id="KW-0489">Methyltransferase</keyword>
<keyword evidence="2" id="KW-0808">Transferase</keyword>
<dbReference type="PANTHER" id="PTHR43464:SF19">
    <property type="entry name" value="UBIQUINONE BIOSYNTHESIS O-METHYLTRANSFERASE, MITOCHONDRIAL"/>
    <property type="match status" value="1"/>
</dbReference>
<evidence type="ECO:0000313" key="5">
    <source>
        <dbReference type="EMBL" id="GLW90390.1"/>
    </source>
</evidence>
<proteinExistence type="predicted"/>
<organism evidence="5 6">
    <name type="scientific">Actinokineospora globicatena</name>
    <dbReference type="NCBI Taxonomy" id="103729"/>
    <lineage>
        <taxon>Bacteria</taxon>
        <taxon>Bacillati</taxon>
        <taxon>Actinomycetota</taxon>
        <taxon>Actinomycetes</taxon>
        <taxon>Pseudonocardiales</taxon>
        <taxon>Pseudonocardiaceae</taxon>
        <taxon>Actinokineospora</taxon>
    </lineage>
</organism>
<protein>
    <recommendedName>
        <fullName evidence="4">Methyltransferase domain-containing protein</fullName>
    </recommendedName>
</protein>
<dbReference type="GO" id="GO:0008168">
    <property type="term" value="F:methyltransferase activity"/>
    <property type="evidence" value="ECO:0007669"/>
    <property type="project" value="UniProtKB-KW"/>
</dbReference>
<dbReference type="Gene3D" id="3.40.50.150">
    <property type="entry name" value="Vaccinia Virus protein VP39"/>
    <property type="match status" value="1"/>
</dbReference>
<dbReference type="Pfam" id="PF13649">
    <property type="entry name" value="Methyltransf_25"/>
    <property type="match status" value="1"/>
</dbReference>
<evidence type="ECO:0000256" key="1">
    <source>
        <dbReference type="ARBA" id="ARBA00022603"/>
    </source>
</evidence>
<evidence type="ECO:0000313" key="6">
    <source>
        <dbReference type="Proteomes" id="UP001165042"/>
    </source>
</evidence>
<dbReference type="InterPro" id="IPR029063">
    <property type="entry name" value="SAM-dependent_MTases_sf"/>
</dbReference>
<dbReference type="PANTHER" id="PTHR43464">
    <property type="entry name" value="METHYLTRANSFERASE"/>
    <property type="match status" value="1"/>
</dbReference>
<evidence type="ECO:0000259" key="4">
    <source>
        <dbReference type="Pfam" id="PF13649"/>
    </source>
</evidence>
<evidence type="ECO:0000256" key="2">
    <source>
        <dbReference type="ARBA" id="ARBA00022679"/>
    </source>
</evidence>
<dbReference type="Proteomes" id="UP001165042">
    <property type="component" value="Unassembled WGS sequence"/>
</dbReference>
<sequence length="211" mass="22278">MAGDWGAIVSQKHGLVAGAAGYGGAADSLARQYEALAFDEVHAAVLGWVPDAPSRVLDVGAGSGRDAAALVARGHAVTAVEPTQEFRAIGEALHGPTIRWLDDSLPELRSVRGVFDLVLLSAVWMHLDPTERRTGMARLAGLVAPGGHVILTLHQGPLPPRRRMFDVTALETIDLAGHRGLRGVHHSETADALGRPGVHWSTVVLAQEESP</sequence>
<keyword evidence="3" id="KW-0949">S-adenosyl-L-methionine</keyword>
<evidence type="ECO:0000256" key="3">
    <source>
        <dbReference type="ARBA" id="ARBA00022691"/>
    </source>
</evidence>
<keyword evidence="6" id="KW-1185">Reference proteome</keyword>
<dbReference type="GO" id="GO:0032259">
    <property type="term" value="P:methylation"/>
    <property type="evidence" value="ECO:0007669"/>
    <property type="project" value="UniProtKB-KW"/>
</dbReference>
<feature type="domain" description="Methyltransferase" evidence="4">
    <location>
        <begin position="56"/>
        <end position="147"/>
    </location>
</feature>
<dbReference type="EMBL" id="BSSD01000001">
    <property type="protein sequence ID" value="GLW90390.1"/>
    <property type="molecule type" value="Genomic_DNA"/>
</dbReference>